<dbReference type="RefSeq" id="WP_168923446.1">
    <property type="nucleotide sequence ID" value="NZ_CP051461.1"/>
</dbReference>
<evidence type="ECO:0000313" key="7">
    <source>
        <dbReference type="EMBL" id="QJC58030.1"/>
    </source>
</evidence>
<evidence type="ECO:0000256" key="5">
    <source>
        <dbReference type="SAM" id="Phobius"/>
    </source>
</evidence>
<organism evidence="7 8">
    <name type="scientific">Polaromonas vacuolata</name>
    <dbReference type="NCBI Taxonomy" id="37448"/>
    <lineage>
        <taxon>Bacteria</taxon>
        <taxon>Pseudomonadati</taxon>
        <taxon>Pseudomonadota</taxon>
        <taxon>Betaproteobacteria</taxon>
        <taxon>Burkholderiales</taxon>
        <taxon>Comamonadaceae</taxon>
        <taxon>Polaromonas</taxon>
    </lineage>
</organism>
<evidence type="ECO:0000256" key="4">
    <source>
        <dbReference type="ARBA" id="ARBA00023136"/>
    </source>
</evidence>
<dbReference type="GO" id="GO:0016020">
    <property type="term" value="C:membrane"/>
    <property type="evidence" value="ECO:0007669"/>
    <property type="project" value="UniProtKB-SubCell"/>
</dbReference>
<dbReference type="EMBL" id="CP051461">
    <property type="protein sequence ID" value="QJC58030.1"/>
    <property type="molecule type" value="Genomic_DNA"/>
</dbReference>
<keyword evidence="2 5" id="KW-0812">Transmembrane</keyword>
<feature type="transmembrane region" description="Helical" evidence="5">
    <location>
        <begin position="102"/>
        <end position="128"/>
    </location>
</feature>
<reference evidence="7 8" key="1">
    <citation type="submission" date="2020-04" db="EMBL/GenBank/DDBJ databases">
        <title>Complete genome of a Psychrophilic, Marine, Gas Vacuolate Bacterium Polaromonas vacuolata KCTC 22033T.</title>
        <authorList>
            <person name="Hwang K."/>
            <person name="Kim K.M."/>
        </authorList>
    </citation>
    <scope>NUCLEOTIDE SEQUENCE [LARGE SCALE GENOMIC DNA]</scope>
    <source>
        <strain evidence="7 8">KCTC 22033</strain>
    </source>
</reference>
<sequence length="130" mass="14407">MTAQISSFLVAANIGIMLFFSVAVAPGIFKILPPEWAAKYVRAFFPKYYAFLGATTVLAAILASGIAAQASLAVCALVFFFSMGWITPQVNRARDEKRMRAFNLLHWLSVALNMLQLIFFITIIVVSIRQ</sequence>
<name>A0A6H2HDX5_9BURK</name>
<protein>
    <recommendedName>
        <fullName evidence="6">TMEM205-like domain-containing protein</fullName>
    </recommendedName>
</protein>
<evidence type="ECO:0000313" key="8">
    <source>
        <dbReference type="Proteomes" id="UP000502041"/>
    </source>
</evidence>
<dbReference type="InterPro" id="IPR025423">
    <property type="entry name" value="TMEM205-like"/>
</dbReference>
<proteinExistence type="predicted"/>
<gene>
    <name evidence="7" type="ORF">HC248_03367</name>
</gene>
<evidence type="ECO:0000256" key="2">
    <source>
        <dbReference type="ARBA" id="ARBA00022692"/>
    </source>
</evidence>
<comment type="subcellular location">
    <subcellularLocation>
        <location evidence="1">Membrane</location>
    </subcellularLocation>
</comment>
<evidence type="ECO:0000256" key="1">
    <source>
        <dbReference type="ARBA" id="ARBA00004370"/>
    </source>
</evidence>
<feature type="transmembrane region" description="Helical" evidence="5">
    <location>
        <begin position="48"/>
        <end position="81"/>
    </location>
</feature>
<feature type="transmembrane region" description="Helical" evidence="5">
    <location>
        <begin position="7"/>
        <end position="28"/>
    </location>
</feature>
<dbReference type="Pfam" id="PF13664">
    <property type="entry name" value="DUF4149"/>
    <property type="match status" value="1"/>
</dbReference>
<dbReference type="KEGG" id="pvac:HC248_03367"/>
<keyword evidence="4 5" id="KW-0472">Membrane</keyword>
<feature type="domain" description="TMEM205-like" evidence="6">
    <location>
        <begin position="9"/>
        <end position="97"/>
    </location>
</feature>
<evidence type="ECO:0000256" key="3">
    <source>
        <dbReference type="ARBA" id="ARBA00022989"/>
    </source>
</evidence>
<keyword evidence="3 5" id="KW-1133">Transmembrane helix</keyword>
<dbReference type="AlphaFoldDB" id="A0A6H2HDX5"/>
<evidence type="ECO:0000259" key="6">
    <source>
        <dbReference type="Pfam" id="PF13664"/>
    </source>
</evidence>
<dbReference type="Proteomes" id="UP000502041">
    <property type="component" value="Chromosome"/>
</dbReference>
<accession>A0A6H2HDX5</accession>
<keyword evidence="8" id="KW-1185">Reference proteome</keyword>